<dbReference type="AlphaFoldDB" id="A0AAD9REK7"/>
<comment type="caution">
    <text evidence="3">The sequence shown here is derived from an EMBL/GenBank/DDBJ whole genome shotgun (WGS) entry which is preliminary data.</text>
</comment>
<dbReference type="Gene3D" id="4.10.60.10">
    <property type="entry name" value="Zinc finger, CCHC-type"/>
    <property type="match status" value="1"/>
</dbReference>
<evidence type="ECO:0000256" key="1">
    <source>
        <dbReference type="PROSITE-ProRule" id="PRU00047"/>
    </source>
</evidence>
<evidence type="ECO:0000259" key="2">
    <source>
        <dbReference type="PROSITE" id="PS50158"/>
    </source>
</evidence>
<evidence type="ECO:0000313" key="4">
    <source>
        <dbReference type="Proteomes" id="UP001258017"/>
    </source>
</evidence>
<sequence>MRWLLRAKGLLDYILEDSQLKSDASEEVKKIFMANDNKAIACIGLNIEQEQQIHIEDCKTAYEAWKALEQVHQPKSRVRILQLKRELHHLKMKLDETMSAYISRAQIASNNLKEAGAEVKDEDLAYILLAGLPDSYENLNMALASLPDDKFTSIEIKRVLLAEYDRRISRKDTDNNTYKEALQIDKRENVRERTYSSKSKNFTCFKCNKTGHIAKYCRARADKSRRVDPKTKSNSDAFLITLNYVNIEDVWVLDSGSTHHVCKRREWFTEFKEINFQMINTAADPEKSGAILYAKGIGSVLERT</sequence>
<organism evidence="3 4">
    <name type="scientific">Odynerus spinipes</name>
    <dbReference type="NCBI Taxonomy" id="1348599"/>
    <lineage>
        <taxon>Eukaryota</taxon>
        <taxon>Metazoa</taxon>
        <taxon>Ecdysozoa</taxon>
        <taxon>Arthropoda</taxon>
        <taxon>Hexapoda</taxon>
        <taxon>Insecta</taxon>
        <taxon>Pterygota</taxon>
        <taxon>Neoptera</taxon>
        <taxon>Endopterygota</taxon>
        <taxon>Hymenoptera</taxon>
        <taxon>Apocrita</taxon>
        <taxon>Aculeata</taxon>
        <taxon>Vespoidea</taxon>
        <taxon>Vespidae</taxon>
        <taxon>Eumeninae</taxon>
        <taxon>Odynerus</taxon>
    </lineage>
</organism>
<keyword evidence="1" id="KW-0863">Zinc-finger</keyword>
<dbReference type="EMBL" id="JAIFRP010000498">
    <property type="protein sequence ID" value="KAK2578233.1"/>
    <property type="molecule type" value="Genomic_DNA"/>
</dbReference>
<reference evidence="3" key="1">
    <citation type="submission" date="2021-08" db="EMBL/GenBank/DDBJ databases">
        <authorList>
            <person name="Misof B."/>
            <person name="Oliver O."/>
            <person name="Podsiadlowski L."/>
            <person name="Donath A."/>
            <person name="Peters R."/>
            <person name="Mayer C."/>
            <person name="Rust J."/>
            <person name="Gunkel S."/>
            <person name="Lesny P."/>
            <person name="Martin S."/>
            <person name="Oeyen J.P."/>
            <person name="Petersen M."/>
            <person name="Panagiotis P."/>
            <person name="Wilbrandt J."/>
            <person name="Tanja T."/>
        </authorList>
    </citation>
    <scope>NUCLEOTIDE SEQUENCE</scope>
    <source>
        <strain evidence="3">GBR_01_08_01A</strain>
        <tissue evidence="3">Thorax + abdomen</tissue>
    </source>
</reference>
<dbReference type="GO" id="GO:0008270">
    <property type="term" value="F:zinc ion binding"/>
    <property type="evidence" value="ECO:0007669"/>
    <property type="project" value="UniProtKB-KW"/>
</dbReference>
<feature type="domain" description="CCHC-type" evidence="2">
    <location>
        <begin position="204"/>
        <end position="218"/>
    </location>
</feature>
<dbReference type="SUPFAM" id="SSF57756">
    <property type="entry name" value="Retrovirus zinc finger-like domains"/>
    <property type="match status" value="1"/>
</dbReference>
<dbReference type="Pfam" id="PF22936">
    <property type="entry name" value="Pol_BBD"/>
    <property type="match status" value="1"/>
</dbReference>
<dbReference type="InterPro" id="IPR054722">
    <property type="entry name" value="PolX-like_BBD"/>
</dbReference>
<proteinExistence type="predicted"/>
<dbReference type="Pfam" id="PF14223">
    <property type="entry name" value="Retrotran_gag_2"/>
    <property type="match status" value="1"/>
</dbReference>
<dbReference type="PANTHER" id="PTHR47481:SF31">
    <property type="entry name" value="OS01G0873500 PROTEIN"/>
    <property type="match status" value="1"/>
</dbReference>
<accession>A0AAD9REK7</accession>
<dbReference type="Proteomes" id="UP001258017">
    <property type="component" value="Unassembled WGS sequence"/>
</dbReference>
<dbReference type="GO" id="GO:0003676">
    <property type="term" value="F:nucleic acid binding"/>
    <property type="evidence" value="ECO:0007669"/>
    <property type="project" value="InterPro"/>
</dbReference>
<dbReference type="PANTHER" id="PTHR47481">
    <property type="match status" value="1"/>
</dbReference>
<keyword evidence="1" id="KW-0862">Zinc</keyword>
<evidence type="ECO:0000313" key="3">
    <source>
        <dbReference type="EMBL" id="KAK2578233.1"/>
    </source>
</evidence>
<gene>
    <name evidence="3" type="ORF">KPH14_001018</name>
</gene>
<protein>
    <recommendedName>
        <fullName evidence="2">CCHC-type domain-containing protein</fullName>
    </recommendedName>
</protein>
<dbReference type="InterPro" id="IPR001878">
    <property type="entry name" value="Znf_CCHC"/>
</dbReference>
<dbReference type="InterPro" id="IPR036875">
    <property type="entry name" value="Znf_CCHC_sf"/>
</dbReference>
<dbReference type="SMART" id="SM00343">
    <property type="entry name" value="ZnF_C2HC"/>
    <property type="match status" value="1"/>
</dbReference>
<reference evidence="3" key="2">
    <citation type="journal article" date="2023" name="Commun. Biol.">
        <title>Intrasexual cuticular hydrocarbon dimorphism in a wasp sheds light on hydrocarbon biosynthesis genes in Hymenoptera.</title>
        <authorList>
            <person name="Moris V.C."/>
            <person name="Podsiadlowski L."/>
            <person name="Martin S."/>
            <person name="Oeyen J.P."/>
            <person name="Donath A."/>
            <person name="Petersen M."/>
            <person name="Wilbrandt J."/>
            <person name="Misof B."/>
            <person name="Liedtke D."/>
            <person name="Thamm M."/>
            <person name="Scheiner R."/>
            <person name="Schmitt T."/>
            <person name="Niehuis O."/>
        </authorList>
    </citation>
    <scope>NUCLEOTIDE SEQUENCE</scope>
    <source>
        <strain evidence="3">GBR_01_08_01A</strain>
    </source>
</reference>
<keyword evidence="4" id="KW-1185">Reference proteome</keyword>
<dbReference type="PROSITE" id="PS50158">
    <property type="entry name" value="ZF_CCHC"/>
    <property type="match status" value="1"/>
</dbReference>
<name>A0AAD9REK7_9HYME</name>
<keyword evidence="1" id="KW-0479">Metal-binding</keyword>